<dbReference type="GO" id="GO:0016491">
    <property type="term" value="F:oxidoreductase activity"/>
    <property type="evidence" value="ECO:0007669"/>
    <property type="project" value="UniProtKB-KW"/>
</dbReference>
<comment type="caution">
    <text evidence="2">The sequence shown here is derived from an EMBL/GenBank/DDBJ whole genome shotgun (WGS) entry which is preliminary data.</text>
</comment>
<name>A0A497E485_UNCAE</name>
<dbReference type="UniPathway" id="UPA00193"/>
<dbReference type="GO" id="GO:0035999">
    <property type="term" value="P:tetrahydrofolate interconversion"/>
    <property type="evidence" value="ECO:0007669"/>
    <property type="project" value="UniProtKB-UniPathway"/>
</dbReference>
<dbReference type="EMBL" id="QMPZ01000204">
    <property type="protein sequence ID" value="RLE07012.1"/>
    <property type="molecule type" value="Genomic_DNA"/>
</dbReference>
<sequence length="89" mass="10002">MNFAEKLRSGKFLVTSEVGHLKGTEVDETLKEAELLRGKVDAFNVTDLQSSVMRLGSLAVCHLLAERKLEPIFQITCRDRNRIALQSDL</sequence>
<evidence type="ECO:0000313" key="3">
    <source>
        <dbReference type="Proteomes" id="UP000279422"/>
    </source>
</evidence>
<dbReference type="SUPFAM" id="SSF51730">
    <property type="entry name" value="FAD-linked oxidoreductase"/>
    <property type="match status" value="1"/>
</dbReference>
<accession>A0A497E485</accession>
<reference evidence="2 3" key="1">
    <citation type="submission" date="2018-06" db="EMBL/GenBank/DDBJ databases">
        <title>Extensive metabolic versatility and redundancy in microbially diverse, dynamic hydrothermal sediments.</title>
        <authorList>
            <person name="Dombrowski N."/>
            <person name="Teske A."/>
            <person name="Baker B.J."/>
        </authorList>
    </citation>
    <scope>NUCLEOTIDE SEQUENCE [LARGE SCALE GENOMIC DNA]</scope>
    <source>
        <strain evidence="2">B47_G16</strain>
    </source>
</reference>
<evidence type="ECO:0000313" key="2">
    <source>
        <dbReference type="EMBL" id="RLE07012.1"/>
    </source>
</evidence>
<evidence type="ECO:0000256" key="1">
    <source>
        <dbReference type="ARBA" id="ARBA00023002"/>
    </source>
</evidence>
<keyword evidence="1" id="KW-0560">Oxidoreductase</keyword>
<dbReference type="InterPro" id="IPR029041">
    <property type="entry name" value="FAD-linked_oxidoreductase-like"/>
</dbReference>
<dbReference type="AlphaFoldDB" id="A0A497E485"/>
<feature type="non-terminal residue" evidence="2">
    <location>
        <position position="89"/>
    </location>
</feature>
<organism evidence="2 3">
    <name type="scientific">Aerophobetes bacterium</name>
    <dbReference type="NCBI Taxonomy" id="2030807"/>
    <lineage>
        <taxon>Bacteria</taxon>
        <taxon>Candidatus Aerophobota</taxon>
    </lineage>
</organism>
<dbReference type="Proteomes" id="UP000279422">
    <property type="component" value="Unassembled WGS sequence"/>
</dbReference>
<gene>
    <name evidence="2" type="ORF">DRJ00_08825</name>
</gene>
<proteinExistence type="predicted"/>
<dbReference type="Gene3D" id="3.20.20.220">
    <property type="match status" value="1"/>
</dbReference>
<protein>
    <submittedName>
        <fullName evidence="2">5,10-methylenetetrahydrofolate reductase</fullName>
    </submittedName>
</protein>